<organism evidence="1 2">
    <name type="scientific">Elasticomyces elasticus</name>
    <dbReference type="NCBI Taxonomy" id="574655"/>
    <lineage>
        <taxon>Eukaryota</taxon>
        <taxon>Fungi</taxon>
        <taxon>Dikarya</taxon>
        <taxon>Ascomycota</taxon>
        <taxon>Pezizomycotina</taxon>
        <taxon>Dothideomycetes</taxon>
        <taxon>Dothideomycetidae</taxon>
        <taxon>Mycosphaerellales</taxon>
        <taxon>Teratosphaeriaceae</taxon>
        <taxon>Elasticomyces</taxon>
    </lineage>
</organism>
<protein>
    <submittedName>
        <fullName evidence="1">Uncharacterized protein</fullName>
    </submittedName>
</protein>
<dbReference type="InterPro" id="IPR032710">
    <property type="entry name" value="NTF2-like_dom_sf"/>
</dbReference>
<name>A0AAN7VVU4_9PEZI</name>
<dbReference type="EMBL" id="JAVRQU010000003">
    <property type="protein sequence ID" value="KAK5704911.1"/>
    <property type="molecule type" value="Genomic_DNA"/>
</dbReference>
<reference evidence="1" key="1">
    <citation type="submission" date="2023-08" db="EMBL/GenBank/DDBJ databases">
        <title>Black Yeasts Isolated from many extreme environments.</title>
        <authorList>
            <person name="Coleine C."/>
            <person name="Stajich J.E."/>
            <person name="Selbmann L."/>
        </authorList>
    </citation>
    <scope>NUCLEOTIDE SEQUENCE</scope>
    <source>
        <strain evidence="1">CCFEE 5810</strain>
    </source>
</reference>
<dbReference type="SUPFAM" id="SSF54427">
    <property type="entry name" value="NTF2-like"/>
    <property type="match status" value="1"/>
</dbReference>
<accession>A0AAN7VVU4</accession>
<evidence type="ECO:0000313" key="2">
    <source>
        <dbReference type="Proteomes" id="UP001310594"/>
    </source>
</evidence>
<sequence>MGGLKCPPHPPDLSSQLMSIVDARDYENPMLAQYMSSDFQISNGSDEDMSAMSLKEFLENMRQRGAQQPSYNFEVVSTVTDIDEGHGKASVWVTTKVTSYYGDGVRRDGVSRLDWMRKAGGKWVCFKHVGMTGSGALLEGF</sequence>
<proteinExistence type="predicted"/>
<dbReference type="AlphaFoldDB" id="A0AAN7VVU4"/>
<evidence type="ECO:0000313" key="1">
    <source>
        <dbReference type="EMBL" id="KAK5704911.1"/>
    </source>
</evidence>
<comment type="caution">
    <text evidence="1">The sequence shown here is derived from an EMBL/GenBank/DDBJ whole genome shotgun (WGS) entry which is preliminary data.</text>
</comment>
<gene>
    <name evidence="1" type="ORF">LTR97_002022</name>
</gene>
<dbReference type="Proteomes" id="UP001310594">
    <property type="component" value="Unassembled WGS sequence"/>
</dbReference>